<dbReference type="AlphaFoldDB" id="A0A0T5PBN5"/>
<evidence type="ECO:0000313" key="5">
    <source>
        <dbReference type="EMBL" id="QEW25500.1"/>
    </source>
</evidence>
<dbReference type="Proteomes" id="UP000325785">
    <property type="component" value="Chromosome"/>
</dbReference>
<dbReference type="Proteomes" id="UP000051401">
    <property type="component" value="Unassembled WGS sequence"/>
</dbReference>
<dbReference type="KEGG" id="rid:RIdsm_01287"/>
<dbReference type="PATRIC" id="fig|540747.5.peg.3718"/>
<feature type="domain" description="MmgE/PrpD C-terminal" evidence="3">
    <location>
        <begin position="263"/>
        <end position="409"/>
    </location>
</feature>
<reference evidence="4 6" key="1">
    <citation type="submission" date="2015-04" db="EMBL/GenBank/DDBJ databases">
        <title>The draft genome sequence of Roseovarius indicus B108T.</title>
        <authorList>
            <person name="Li G."/>
            <person name="Lai Q."/>
            <person name="Shao Z."/>
            <person name="Yan P."/>
        </authorList>
    </citation>
    <scope>NUCLEOTIDE SEQUENCE [LARGE SCALE GENOMIC DNA]</scope>
    <source>
        <strain evidence="4 6">B108</strain>
    </source>
</reference>
<dbReference type="EMBL" id="LAXI01000003">
    <property type="protein sequence ID" value="KRS18509.1"/>
    <property type="molecule type" value="Genomic_DNA"/>
</dbReference>
<dbReference type="InterPro" id="IPR005656">
    <property type="entry name" value="MmgE_PrpD"/>
</dbReference>
<organism evidence="4 6">
    <name type="scientific">Roseovarius indicus</name>
    <dbReference type="NCBI Taxonomy" id="540747"/>
    <lineage>
        <taxon>Bacteria</taxon>
        <taxon>Pseudomonadati</taxon>
        <taxon>Pseudomonadota</taxon>
        <taxon>Alphaproteobacteria</taxon>
        <taxon>Rhodobacterales</taxon>
        <taxon>Roseobacteraceae</taxon>
        <taxon>Roseovarius</taxon>
    </lineage>
</organism>
<keyword evidence="6" id="KW-1185">Reference proteome</keyword>
<dbReference type="InterPro" id="IPR042188">
    <property type="entry name" value="MmgE/PrpD_sf_2"/>
</dbReference>
<evidence type="ECO:0000259" key="2">
    <source>
        <dbReference type="Pfam" id="PF03972"/>
    </source>
</evidence>
<dbReference type="PANTHER" id="PTHR16943">
    <property type="entry name" value="2-METHYLCITRATE DEHYDRATASE-RELATED"/>
    <property type="match status" value="1"/>
</dbReference>
<dbReference type="InterPro" id="IPR042183">
    <property type="entry name" value="MmgE/PrpD_sf_1"/>
</dbReference>
<dbReference type="RefSeq" id="WP_057814617.1">
    <property type="nucleotide sequence ID" value="NZ_CP031598.1"/>
</dbReference>
<dbReference type="Pfam" id="PF19305">
    <property type="entry name" value="MmgE_PrpD_C"/>
    <property type="match status" value="1"/>
</dbReference>
<accession>A0A0T5PBN5</accession>
<comment type="similarity">
    <text evidence="1">Belongs to the PrpD family.</text>
</comment>
<evidence type="ECO:0000256" key="1">
    <source>
        <dbReference type="ARBA" id="ARBA00006174"/>
    </source>
</evidence>
<name>A0A0T5PBN5_9RHOB</name>
<dbReference type="STRING" id="540747.SAMN04488031_104259"/>
<evidence type="ECO:0000259" key="3">
    <source>
        <dbReference type="Pfam" id="PF19305"/>
    </source>
</evidence>
<evidence type="ECO:0000313" key="7">
    <source>
        <dbReference type="Proteomes" id="UP000325785"/>
    </source>
</evidence>
<dbReference type="PANTHER" id="PTHR16943:SF8">
    <property type="entry name" value="2-METHYLCITRATE DEHYDRATASE"/>
    <property type="match status" value="1"/>
</dbReference>
<evidence type="ECO:0000313" key="6">
    <source>
        <dbReference type="Proteomes" id="UP000051401"/>
    </source>
</evidence>
<dbReference type="InterPro" id="IPR045336">
    <property type="entry name" value="MmgE_PrpD_N"/>
</dbReference>
<feature type="domain" description="MmgE/PrpD N-terminal" evidence="2">
    <location>
        <begin position="7"/>
        <end position="244"/>
    </location>
</feature>
<dbReference type="SUPFAM" id="SSF103378">
    <property type="entry name" value="2-methylcitrate dehydratase PrpD"/>
    <property type="match status" value="1"/>
</dbReference>
<dbReference type="InterPro" id="IPR045337">
    <property type="entry name" value="MmgE_PrpD_C"/>
</dbReference>
<sequence>MTEVTRALAEFAATAEVPEPVREEAKRSILNGLATGIAGAEDDAVRIAQATLDRLEPGQGVGLIARDQEAGPLTAAFLNAMAINVHDFDDTHPGTILHSTAPVLPVLLSLAAQQTVSGRAFLEAYAVGVEVECRVANAVSPGHYRRGWHITGTCGVFGAAAAAGRILGLTAGQMVDAFGSASAQSSGLVETLGYMAKSVGVGGAARGGLLAAWLAKDGLSGPAAPLEGPRGFLRVTSDAPDFEQAMPLIGGKWELMRITYKPYPCGVVLNPVIEAALTLGGGKSHAPGEIASVTVTGHPLLAERADRPSPESGRTAQVSAQHAVAACFGRAAAGLPEFSDAAVADAALTELRAKVVVVQDESYPVGAARVDVALADGGTRTETVDVAEGDLGRPLSTERLQQKLADLVALGGSGCDPVAIAEAVLGLDRADDAAPILRLVRPG</sequence>
<dbReference type="Pfam" id="PF03972">
    <property type="entry name" value="MmgE_PrpD_N"/>
    <property type="match status" value="1"/>
</dbReference>
<gene>
    <name evidence="5" type="ORF">RIdsm_01287</name>
    <name evidence="4" type="ORF">XM52_06780</name>
</gene>
<dbReference type="InterPro" id="IPR036148">
    <property type="entry name" value="MmgE/PrpD_sf"/>
</dbReference>
<proteinExistence type="inferred from homology"/>
<reference evidence="5 7" key="2">
    <citation type="submission" date="2018-08" db="EMBL/GenBank/DDBJ databases">
        <title>Genetic Globetrotter - A new plasmid hitch-hiking vast phylogenetic and geographic distances.</title>
        <authorList>
            <person name="Vollmers J."/>
            <person name="Petersen J."/>
        </authorList>
    </citation>
    <scope>NUCLEOTIDE SEQUENCE [LARGE SCALE GENOMIC DNA]</scope>
    <source>
        <strain evidence="5 7">DSM 26383</strain>
    </source>
</reference>
<protein>
    <submittedName>
        <fullName evidence="5">MmgE/PrpD family protein</fullName>
    </submittedName>
</protein>
<dbReference type="Gene3D" id="3.30.1330.120">
    <property type="entry name" value="2-methylcitrate dehydratase PrpD"/>
    <property type="match status" value="1"/>
</dbReference>
<dbReference type="GO" id="GO:0016829">
    <property type="term" value="F:lyase activity"/>
    <property type="evidence" value="ECO:0007669"/>
    <property type="project" value="InterPro"/>
</dbReference>
<dbReference type="OrthoDB" id="9795089at2"/>
<dbReference type="Gene3D" id="1.10.4100.10">
    <property type="entry name" value="2-methylcitrate dehydratase PrpD"/>
    <property type="match status" value="1"/>
</dbReference>
<evidence type="ECO:0000313" key="4">
    <source>
        <dbReference type="EMBL" id="KRS18509.1"/>
    </source>
</evidence>
<dbReference type="EMBL" id="CP031598">
    <property type="protein sequence ID" value="QEW25500.1"/>
    <property type="molecule type" value="Genomic_DNA"/>
</dbReference>